<name>A0A5C1YJC7_9MICO</name>
<dbReference type="PANTHER" id="PTHR18964:SF149">
    <property type="entry name" value="BIFUNCTIONAL UDP-N-ACETYLGLUCOSAMINE 2-EPIMERASE_N-ACETYLMANNOSAMINE KINASE"/>
    <property type="match status" value="1"/>
</dbReference>
<comment type="similarity">
    <text evidence="1">Belongs to the ROK (NagC/XylR) family.</text>
</comment>
<organism evidence="2 3">
    <name type="scientific">Agromyces intestinalis</name>
    <dbReference type="NCBI Taxonomy" id="2592652"/>
    <lineage>
        <taxon>Bacteria</taxon>
        <taxon>Bacillati</taxon>
        <taxon>Actinomycetota</taxon>
        <taxon>Actinomycetes</taxon>
        <taxon>Micrococcales</taxon>
        <taxon>Microbacteriaceae</taxon>
        <taxon>Agromyces</taxon>
    </lineage>
</organism>
<evidence type="ECO:0000256" key="1">
    <source>
        <dbReference type="ARBA" id="ARBA00006479"/>
    </source>
</evidence>
<sequence length="302" mass="30209">MLAADVGGTDTKSALVDASGRVLGLRRTRTPRDASDPAGAIVAHLARLAEGYRAQFPDVRPVAAGLSVPGLVDETSGTAVFSSNLGWRDAPMRALAESTLGLPTAFGHDVRAAGDAEHRLGAARGFDDAIVVVIGTGIAGAIIVDGRPHASGGYAGEIGHSLSDPAGERCACGAVGCLETIASASAVARRYASRSGIGVPGAREVLAAASSGDAIAAAVWDEAVDALAEQFARLVATLAPEAIVIGGGLAEAGSALFDPLGQRLDALLSFHRRPVLVRAALGDDAGLLGTALAARDLVGQGA</sequence>
<dbReference type="AlphaFoldDB" id="A0A5C1YJC7"/>
<dbReference type="SUPFAM" id="SSF53067">
    <property type="entry name" value="Actin-like ATPase domain"/>
    <property type="match status" value="1"/>
</dbReference>
<reference evidence="2 3" key="1">
    <citation type="submission" date="2019-09" db="EMBL/GenBank/DDBJ databases">
        <title>Genome sequencing of strain KACC 19306.</title>
        <authorList>
            <person name="Heo J."/>
            <person name="Kim S.-J."/>
            <person name="Kim J.-S."/>
            <person name="Hong S.-B."/>
            <person name="Kwon S.-W."/>
        </authorList>
    </citation>
    <scope>NUCLEOTIDE SEQUENCE [LARGE SCALE GENOMIC DNA]</scope>
    <source>
        <strain evidence="2 3">KACC 19306</strain>
    </source>
</reference>
<gene>
    <name evidence="2" type="ORF">FLP10_07030</name>
</gene>
<dbReference type="EMBL" id="CP043505">
    <property type="protein sequence ID" value="QEO16123.1"/>
    <property type="molecule type" value="Genomic_DNA"/>
</dbReference>
<dbReference type="InterPro" id="IPR043129">
    <property type="entry name" value="ATPase_NBD"/>
</dbReference>
<dbReference type="Proteomes" id="UP000324678">
    <property type="component" value="Chromosome"/>
</dbReference>
<dbReference type="InterPro" id="IPR000600">
    <property type="entry name" value="ROK"/>
</dbReference>
<accession>A0A5C1YJC7</accession>
<dbReference type="Pfam" id="PF00480">
    <property type="entry name" value="ROK"/>
    <property type="match status" value="1"/>
</dbReference>
<evidence type="ECO:0000313" key="2">
    <source>
        <dbReference type="EMBL" id="QEO16123.1"/>
    </source>
</evidence>
<dbReference type="Gene3D" id="3.30.420.40">
    <property type="match status" value="2"/>
</dbReference>
<evidence type="ECO:0000313" key="3">
    <source>
        <dbReference type="Proteomes" id="UP000324678"/>
    </source>
</evidence>
<dbReference type="KEGG" id="ail:FLP10_07030"/>
<dbReference type="PANTHER" id="PTHR18964">
    <property type="entry name" value="ROK (REPRESSOR, ORF, KINASE) FAMILY"/>
    <property type="match status" value="1"/>
</dbReference>
<dbReference type="OrthoDB" id="9810372at2"/>
<proteinExistence type="inferred from homology"/>
<keyword evidence="3" id="KW-1185">Reference proteome</keyword>
<protein>
    <submittedName>
        <fullName evidence="2">ROK family protein</fullName>
    </submittedName>
</protein>